<dbReference type="PANTHER" id="PTHR31674:SF62">
    <property type="entry name" value="B3 DOMAIN-CONTAINING PROTEIN REM14-RELATED"/>
    <property type="match status" value="1"/>
</dbReference>
<dbReference type="GO" id="GO:0003677">
    <property type="term" value="F:DNA binding"/>
    <property type="evidence" value="ECO:0007669"/>
    <property type="project" value="UniProtKB-KW"/>
</dbReference>
<dbReference type="SMART" id="SM01019">
    <property type="entry name" value="B3"/>
    <property type="match status" value="1"/>
</dbReference>
<proteinExistence type="predicted"/>
<name>A0AAW1WZX7_RUBAR</name>
<evidence type="ECO:0000313" key="8">
    <source>
        <dbReference type="EMBL" id="KAK9929553.1"/>
    </source>
</evidence>
<dbReference type="AlphaFoldDB" id="A0AAW1WZX7"/>
<keyword evidence="2" id="KW-0677">Repeat</keyword>
<evidence type="ECO:0000256" key="5">
    <source>
        <dbReference type="ARBA" id="ARBA00023163"/>
    </source>
</evidence>
<keyword evidence="4" id="KW-0238">DNA-binding</keyword>
<sequence>MARKPIKKYSPKKQSFFKVLLGDFSKSLLIPPKFTKNLVGNVRSPHKCDLRGPSGQFWTVELEKNRKWLFTVTIYDRSACEKDVEVAKRRSNSSVSLGSNGNQAQVKEVVDLETENYYNNKVSKNKTVIAVKIGCNYEMSRKRPANGYVEETSDGSILFKSQNSCFRRILTKYSKYHIGFPKELGVAKGLMNKKTVKLVDPTGKSWPVSLCVSKYYKKNGRLYERLDLTAGWRQVCVANKISPGDTIIFELVKQSVMKIHIFRVGRMGGKGCSVKLVTPNVKS</sequence>
<dbReference type="SUPFAM" id="SSF101936">
    <property type="entry name" value="DNA-binding pseudobarrel domain"/>
    <property type="match status" value="2"/>
</dbReference>
<keyword evidence="3" id="KW-0805">Transcription regulation</keyword>
<evidence type="ECO:0000256" key="2">
    <source>
        <dbReference type="ARBA" id="ARBA00022737"/>
    </source>
</evidence>
<protein>
    <recommendedName>
        <fullName evidence="7">TF-B3 domain-containing protein</fullName>
    </recommendedName>
</protein>
<comment type="subcellular location">
    <subcellularLocation>
        <location evidence="1">Nucleus</location>
    </subcellularLocation>
</comment>
<dbReference type="GO" id="GO:0005634">
    <property type="term" value="C:nucleus"/>
    <property type="evidence" value="ECO:0007669"/>
    <property type="project" value="UniProtKB-SubCell"/>
</dbReference>
<dbReference type="EMBL" id="JBEDUW010000005">
    <property type="protein sequence ID" value="KAK9929553.1"/>
    <property type="molecule type" value="Genomic_DNA"/>
</dbReference>
<evidence type="ECO:0000313" key="9">
    <source>
        <dbReference type="Proteomes" id="UP001457282"/>
    </source>
</evidence>
<comment type="caution">
    <text evidence="8">The sequence shown here is derived from an EMBL/GenBank/DDBJ whole genome shotgun (WGS) entry which is preliminary data.</text>
</comment>
<keyword evidence="5" id="KW-0804">Transcription</keyword>
<dbReference type="Proteomes" id="UP001457282">
    <property type="component" value="Unassembled WGS sequence"/>
</dbReference>
<evidence type="ECO:0000256" key="1">
    <source>
        <dbReference type="ARBA" id="ARBA00004123"/>
    </source>
</evidence>
<gene>
    <name evidence="8" type="ORF">M0R45_026648</name>
</gene>
<evidence type="ECO:0000256" key="4">
    <source>
        <dbReference type="ARBA" id="ARBA00023125"/>
    </source>
</evidence>
<dbReference type="CDD" id="cd10017">
    <property type="entry name" value="B3_DNA"/>
    <property type="match status" value="1"/>
</dbReference>
<feature type="domain" description="TF-B3" evidence="7">
    <location>
        <begin position="163"/>
        <end position="265"/>
    </location>
</feature>
<evidence type="ECO:0000256" key="3">
    <source>
        <dbReference type="ARBA" id="ARBA00023015"/>
    </source>
</evidence>
<dbReference type="PANTHER" id="PTHR31674">
    <property type="entry name" value="B3 DOMAIN-CONTAINING PROTEIN REM-LIKE 3-RELATED"/>
    <property type="match status" value="1"/>
</dbReference>
<dbReference type="InterPro" id="IPR015300">
    <property type="entry name" value="DNA-bd_pseudobarrel_sf"/>
</dbReference>
<dbReference type="Pfam" id="PF02362">
    <property type="entry name" value="B3"/>
    <property type="match status" value="1"/>
</dbReference>
<dbReference type="PROSITE" id="PS50863">
    <property type="entry name" value="B3"/>
    <property type="match status" value="1"/>
</dbReference>
<evidence type="ECO:0000259" key="7">
    <source>
        <dbReference type="PROSITE" id="PS50863"/>
    </source>
</evidence>
<evidence type="ECO:0000256" key="6">
    <source>
        <dbReference type="ARBA" id="ARBA00023242"/>
    </source>
</evidence>
<dbReference type="InterPro" id="IPR039218">
    <property type="entry name" value="REM_fam"/>
</dbReference>
<reference evidence="8 9" key="1">
    <citation type="journal article" date="2023" name="G3 (Bethesda)">
        <title>A chromosome-length genome assembly and annotation of blackberry (Rubus argutus, cv. 'Hillquist').</title>
        <authorList>
            <person name="Bruna T."/>
            <person name="Aryal R."/>
            <person name="Dudchenko O."/>
            <person name="Sargent D.J."/>
            <person name="Mead D."/>
            <person name="Buti M."/>
            <person name="Cavallini A."/>
            <person name="Hytonen T."/>
            <person name="Andres J."/>
            <person name="Pham M."/>
            <person name="Weisz D."/>
            <person name="Mascagni F."/>
            <person name="Usai G."/>
            <person name="Natali L."/>
            <person name="Bassil N."/>
            <person name="Fernandez G.E."/>
            <person name="Lomsadze A."/>
            <person name="Armour M."/>
            <person name="Olukolu B."/>
            <person name="Poorten T."/>
            <person name="Britton C."/>
            <person name="Davik J."/>
            <person name="Ashrafi H."/>
            <person name="Aiden E.L."/>
            <person name="Borodovsky M."/>
            <person name="Worthington M."/>
        </authorList>
    </citation>
    <scope>NUCLEOTIDE SEQUENCE [LARGE SCALE GENOMIC DNA]</scope>
    <source>
        <strain evidence="8">PI 553951</strain>
    </source>
</reference>
<dbReference type="InterPro" id="IPR003340">
    <property type="entry name" value="B3_DNA-bd"/>
</dbReference>
<accession>A0AAW1WZX7</accession>
<keyword evidence="9" id="KW-1185">Reference proteome</keyword>
<keyword evidence="6" id="KW-0539">Nucleus</keyword>
<organism evidence="8 9">
    <name type="scientific">Rubus argutus</name>
    <name type="common">Southern blackberry</name>
    <dbReference type="NCBI Taxonomy" id="59490"/>
    <lineage>
        <taxon>Eukaryota</taxon>
        <taxon>Viridiplantae</taxon>
        <taxon>Streptophyta</taxon>
        <taxon>Embryophyta</taxon>
        <taxon>Tracheophyta</taxon>
        <taxon>Spermatophyta</taxon>
        <taxon>Magnoliopsida</taxon>
        <taxon>eudicotyledons</taxon>
        <taxon>Gunneridae</taxon>
        <taxon>Pentapetalae</taxon>
        <taxon>rosids</taxon>
        <taxon>fabids</taxon>
        <taxon>Rosales</taxon>
        <taxon>Rosaceae</taxon>
        <taxon>Rosoideae</taxon>
        <taxon>Rosoideae incertae sedis</taxon>
        <taxon>Rubus</taxon>
    </lineage>
</organism>
<dbReference type="Gene3D" id="2.40.330.10">
    <property type="entry name" value="DNA-binding pseudobarrel domain"/>
    <property type="match status" value="2"/>
</dbReference>